<dbReference type="InterPro" id="IPR022755">
    <property type="entry name" value="Znf_C2H2_jaz"/>
</dbReference>
<dbReference type="PROSITE" id="PS00028">
    <property type="entry name" value="ZINC_FINGER_C2H2_1"/>
    <property type="match status" value="1"/>
</dbReference>
<dbReference type="Proteomes" id="UP000075714">
    <property type="component" value="Unassembled WGS sequence"/>
</dbReference>
<dbReference type="GO" id="GO:0008270">
    <property type="term" value="F:zinc ion binding"/>
    <property type="evidence" value="ECO:0007669"/>
    <property type="project" value="UniProtKB-KW"/>
</dbReference>
<evidence type="ECO:0000256" key="3">
    <source>
        <dbReference type="ARBA" id="ARBA00022833"/>
    </source>
</evidence>
<dbReference type="OrthoDB" id="24683at2759"/>
<proteinExistence type="predicted"/>
<gene>
    <name evidence="7" type="ORF">GPECTOR_65g184</name>
</gene>
<evidence type="ECO:0000256" key="1">
    <source>
        <dbReference type="ARBA" id="ARBA00022723"/>
    </source>
</evidence>
<evidence type="ECO:0000256" key="2">
    <source>
        <dbReference type="ARBA" id="ARBA00022771"/>
    </source>
</evidence>
<keyword evidence="2 4" id="KW-0863">Zinc-finger</keyword>
<protein>
    <recommendedName>
        <fullName evidence="6">C2H2-type domain-containing protein</fullName>
    </recommendedName>
</protein>
<dbReference type="Gene3D" id="3.30.160.60">
    <property type="entry name" value="Classic Zinc Finger"/>
    <property type="match status" value="1"/>
</dbReference>
<feature type="region of interest" description="Disordered" evidence="5">
    <location>
        <begin position="89"/>
        <end position="149"/>
    </location>
</feature>
<sequence>MGGIGKRKVGGDHKHRKTFKQLRRGQFQERHIDQVWEDVRKPPALVHDGKTGPMGTTAKAELDEDVPGFGKHYCIPCGKYFNSATALASHEGERPHKRRVKMLNSTPRPHNQRDAEAAAGMGAADNGPKLRSGAGAGAAAAGAAADMDE</sequence>
<keyword evidence="3" id="KW-0862">Zinc</keyword>
<dbReference type="InterPro" id="IPR036236">
    <property type="entry name" value="Znf_C2H2_sf"/>
</dbReference>
<reference evidence="8" key="1">
    <citation type="journal article" date="2016" name="Nat. Commun.">
        <title>The Gonium pectorale genome demonstrates co-option of cell cycle regulation during the evolution of multicellularity.</title>
        <authorList>
            <person name="Hanschen E.R."/>
            <person name="Marriage T.N."/>
            <person name="Ferris P.J."/>
            <person name="Hamaji T."/>
            <person name="Toyoda A."/>
            <person name="Fujiyama A."/>
            <person name="Neme R."/>
            <person name="Noguchi H."/>
            <person name="Minakuchi Y."/>
            <person name="Suzuki M."/>
            <person name="Kawai-Toyooka H."/>
            <person name="Smith D.R."/>
            <person name="Sparks H."/>
            <person name="Anderson J."/>
            <person name="Bakaric R."/>
            <person name="Luria V."/>
            <person name="Karger A."/>
            <person name="Kirschner M.W."/>
            <person name="Durand P.M."/>
            <person name="Michod R.E."/>
            <person name="Nozaki H."/>
            <person name="Olson B.J."/>
        </authorList>
    </citation>
    <scope>NUCLEOTIDE SEQUENCE [LARGE SCALE GENOMIC DNA]</scope>
    <source>
        <strain evidence="8">NIES-2863</strain>
    </source>
</reference>
<keyword evidence="8" id="KW-1185">Reference proteome</keyword>
<dbReference type="STRING" id="33097.A0A150G3V7"/>
<feature type="domain" description="C2H2-type" evidence="6">
    <location>
        <begin position="72"/>
        <end position="101"/>
    </location>
</feature>
<feature type="compositionally biased region" description="Low complexity" evidence="5">
    <location>
        <begin position="137"/>
        <end position="149"/>
    </location>
</feature>
<comment type="caution">
    <text evidence="7">The sequence shown here is derived from an EMBL/GenBank/DDBJ whole genome shotgun (WGS) entry which is preliminary data.</text>
</comment>
<dbReference type="PROSITE" id="PS50157">
    <property type="entry name" value="ZINC_FINGER_C2H2_2"/>
    <property type="match status" value="1"/>
</dbReference>
<dbReference type="PANTHER" id="PTHR47444:SF1">
    <property type="entry name" value="EXPRESSED PROTEIN"/>
    <property type="match status" value="1"/>
</dbReference>
<accession>A0A150G3V7</accession>
<organism evidence="7 8">
    <name type="scientific">Gonium pectorale</name>
    <name type="common">Green alga</name>
    <dbReference type="NCBI Taxonomy" id="33097"/>
    <lineage>
        <taxon>Eukaryota</taxon>
        <taxon>Viridiplantae</taxon>
        <taxon>Chlorophyta</taxon>
        <taxon>core chlorophytes</taxon>
        <taxon>Chlorophyceae</taxon>
        <taxon>CS clade</taxon>
        <taxon>Chlamydomonadales</taxon>
        <taxon>Volvocaceae</taxon>
        <taxon>Gonium</taxon>
    </lineage>
</organism>
<dbReference type="Pfam" id="PF12171">
    <property type="entry name" value="zf-C2H2_jaz"/>
    <property type="match status" value="1"/>
</dbReference>
<dbReference type="PANTHER" id="PTHR47444">
    <property type="entry name" value="EXPRESSED PROTEIN"/>
    <property type="match status" value="1"/>
</dbReference>
<evidence type="ECO:0000313" key="7">
    <source>
        <dbReference type="EMBL" id="KXZ44566.1"/>
    </source>
</evidence>
<feature type="region of interest" description="Disordered" evidence="5">
    <location>
        <begin position="1"/>
        <end position="25"/>
    </location>
</feature>
<dbReference type="AlphaFoldDB" id="A0A150G3V7"/>
<evidence type="ECO:0000313" key="8">
    <source>
        <dbReference type="Proteomes" id="UP000075714"/>
    </source>
</evidence>
<evidence type="ECO:0000259" key="6">
    <source>
        <dbReference type="PROSITE" id="PS50157"/>
    </source>
</evidence>
<evidence type="ECO:0000256" key="5">
    <source>
        <dbReference type="SAM" id="MobiDB-lite"/>
    </source>
</evidence>
<evidence type="ECO:0000256" key="4">
    <source>
        <dbReference type="PROSITE-ProRule" id="PRU00042"/>
    </source>
</evidence>
<dbReference type="SUPFAM" id="SSF57667">
    <property type="entry name" value="beta-beta-alpha zinc fingers"/>
    <property type="match status" value="1"/>
</dbReference>
<dbReference type="InterPro" id="IPR013087">
    <property type="entry name" value="Znf_C2H2_type"/>
</dbReference>
<feature type="compositionally biased region" description="Basic residues" evidence="5">
    <location>
        <begin position="1"/>
        <end position="23"/>
    </location>
</feature>
<keyword evidence="1" id="KW-0479">Metal-binding</keyword>
<name>A0A150G3V7_GONPE</name>
<dbReference type="EMBL" id="LSYV01000066">
    <property type="protein sequence ID" value="KXZ44566.1"/>
    <property type="molecule type" value="Genomic_DNA"/>
</dbReference>